<accession>A0AAP4PXC6</accession>
<name>A0AAP4PXC6_9BACT</name>
<evidence type="ECO:0008006" key="4">
    <source>
        <dbReference type="Google" id="ProtNLM"/>
    </source>
</evidence>
<protein>
    <recommendedName>
        <fullName evidence="4">Lipoprotein</fullName>
    </recommendedName>
</protein>
<evidence type="ECO:0000313" key="2">
    <source>
        <dbReference type="EMBL" id="MDN5131723.1"/>
    </source>
</evidence>
<comment type="caution">
    <text evidence="2">The sequence shown here is derived from an EMBL/GenBank/DDBJ whole genome shotgun (WGS) entry which is preliminary data.</text>
</comment>
<reference evidence="2" key="2">
    <citation type="submission" date="2023-01" db="EMBL/GenBank/DDBJ databases">
        <authorList>
            <person name="Uljanovas D."/>
        </authorList>
    </citation>
    <scope>NUCLEOTIDE SEQUENCE</scope>
    <source>
        <strain evidence="2">H19</strain>
    </source>
</reference>
<evidence type="ECO:0000313" key="3">
    <source>
        <dbReference type="Proteomes" id="UP001171508"/>
    </source>
</evidence>
<dbReference type="PROSITE" id="PS51257">
    <property type="entry name" value="PROKAR_LIPOPROTEIN"/>
    <property type="match status" value="1"/>
</dbReference>
<feature type="chain" id="PRO_5042993939" description="Lipoprotein" evidence="1">
    <location>
        <begin position="27"/>
        <end position="344"/>
    </location>
</feature>
<evidence type="ECO:0000256" key="1">
    <source>
        <dbReference type="SAM" id="SignalP"/>
    </source>
</evidence>
<organism evidence="2 3">
    <name type="scientific">Aliarcobacter butzleri</name>
    <dbReference type="NCBI Taxonomy" id="28197"/>
    <lineage>
        <taxon>Bacteria</taxon>
        <taxon>Pseudomonadati</taxon>
        <taxon>Campylobacterota</taxon>
        <taxon>Epsilonproteobacteria</taxon>
        <taxon>Campylobacterales</taxon>
        <taxon>Arcobacteraceae</taxon>
        <taxon>Aliarcobacter</taxon>
    </lineage>
</organism>
<dbReference type="EMBL" id="JAQJJM010000005">
    <property type="protein sequence ID" value="MDN5131723.1"/>
    <property type="molecule type" value="Genomic_DNA"/>
</dbReference>
<keyword evidence="1" id="KW-0732">Signal</keyword>
<gene>
    <name evidence="2" type="ORF">PJV92_03185</name>
</gene>
<reference evidence="2" key="1">
    <citation type="journal article" date="2023" name="Microorganisms">
        <title>Genomic Characterization of Arcobacter butzleri Strains Isolated from Various Sources in Lithuania.</title>
        <authorList>
            <person name="Uljanovas D."/>
            <person name="Golz G."/>
            <person name="Fleischmann S."/>
            <person name="Kudirkiene E."/>
            <person name="Kasetiene N."/>
            <person name="Grineviciene A."/>
            <person name="Tamuleviciene E."/>
            <person name="Aksomaitiene J."/>
            <person name="Alter T."/>
            <person name="Malakauskas M."/>
        </authorList>
    </citation>
    <scope>NUCLEOTIDE SEQUENCE</scope>
    <source>
        <strain evidence="2">H19</strain>
    </source>
</reference>
<dbReference type="Proteomes" id="UP001171508">
    <property type="component" value="Unassembled WGS sequence"/>
</dbReference>
<sequence>MKKIFMKIASIAIVAIGLAGCGQKNAVGNISKESLENNSKVKVYYEDINPKLIKESLENIVQDLNNIEITPPYIYTITNPSDPKKQYKYNKVVNSEGKKIEGMKFRLSPDKNKLIYDKSYDNMIEVYEEVETLYSYFVQLLESKEKRDRYRTSKISFDIASLDLKGGAIITEFSSIYYPLSSEIKKQIVSGGWQMVDKKENADKEIYFELSRDYYSKELNELKRDKKGIEFSLLKSSSDFNISNNSNNGSHIVVGQSAMSAASNSNSDLTSAVIGVGVSAIFSMFGNSKKEVEKPVSFVAIKTVDKKASLSDVKIFDSVFQSSHNGEAFEKLKEDINKDINFNK</sequence>
<dbReference type="AlphaFoldDB" id="A0AAP4PXC6"/>
<feature type="signal peptide" evidence="1">
    <location>
        <begin position="1"/>
        <end position="26"/>
    </location>
</feature>
<dbReference type="RefSeq" id="WP_152058244.1">
    <property type="nucleotide sequence ID" value="NZ_CABVRU010000159.1"/>
</dbReference>
<proteinExistence type="predicted"/>